<evidence type="ECO:0000256" key="7">
    <source>
        <dbReference type="SAM" id="MobiDB-lite"/>
    </source>
</evidence>
<feature type="transmembrane region" description="Helical" evidence="8">
    <location>
        <begin position="559"/>
        <end position="576"/>
    </location>
</feature>
<feature type="domain" description="Yip1" evidence="9">
    <location>
        <begin position="431"/>
        <end position="574"/>
    </location>
</feature>
<dbReference type="InterPro" id="IPR001680">
    <property type="entry name" value="WD40_rpt"/>
</dbReference>
<feature type="region of interest" description="Disordered" evidence="7">
    <location>
        <begin position="383"/>
        <end position="411"/>
    </location>
</feature>
<organism evidence="10 11">
    <name type="scientific">Macrostomum lignano</name>
    <dbReference type="NCBI Taxonomy" id="282301"/>
    <lineage>
        <taxon>Eukaryota</taxon>
        <taxon>Metazoa</taxon>
        <taxon>Spiralia</taxon>
        <taxon>Lophotrochozoa</taxon>
        <taxon>Platyhelminthes</taxon>
        <taxon>Rhabditophora</taxon>
        <taxon>Macrostomorpha</taxon>
        <taxon>Macrostomida</taxon>
        <taxon>Macrostomidae</taxon>
        <taxon>Macrostomum</taxon>
    </lineage>
</organism>
<evidence type="ECO:0000256" key="2">
    <source>
        <dbReference type="ARBA" id="ARBA00010596"/>
    </source>
</evidence>
<dbReference type="GO" id="GO:0097361">
    <property type="term" value="C:cytosolic [4Fe-4S] assembly targeting complex"/>
    <property type="evidence" value="ECO:0007669"/>
    <property type="project" value="TreeGrafter"/>
</dbReference>
<dbReference type="GO" id="GO:0016226">
    <property type="term" value="P:iron-sulfur cluster assembly"/>
    <property type="evidence" value="ECO:0007669"/>
    <property type="project" value="TreeGrafter"/>
</dbReference>
<evidence type="ECO:0000256" key="3">
    <source>
        <dbReference type="ARBA" id="ARBA00022692"/>
    </source>
</evidence>
<dbReference type="InterPro" id="IPR036322">
    <property type="entry name" value="WD40_repeat_dom_sf"/>
</dbReference>
<feature type="transmembrane region" description="Helical" evidence="8">
    <location>
        <begin position="470"/>
        <end position="487"/>
    </location>
</feature>
<dbReference type="PANTHER" id="PTHR19920:SF0">
    <property type="entry name" value="CYTOSOLIC IRON-SULFUR PROTEIN ASSEMBLY PROTEIN CIAO1-RELATED"/>
    <property type="match status" value="1"/>
</dbReference>
<evidence type="ECO:0000313" key="10">
    <source>
        <dbReference type="Proteomes" id="UP000095280"/>
    </source>
</evidence>
<dbReference type="InterPro" id="IPR006977">
    <property type="entry name" value="Yip1_dom"/>
</dbReference>
<name>A0A1I8H2Q7_9PLAT</name>
<feature type="repeat" description="WD" evidence="6">
    <location>
        <begin position="216"/>
        <end position="251"/>
    </location>
</feature>
<dbReference type="InterPro" id="IPR015943">
    <property type="entry name" value="WD40/YVTN_repeat-like_dom_sf"/>
</dbReference>
<evidence type="ECO:0000313" key="11">
    <source>
        <dbReference type="WBParaSite" id="maker-uti_cns_0004151-snap-gene-0.6-mRNA-1"/>
    </source>
</evidence>
<keyword evidence="10" id="KW-1185">Reference proteome</keyword>
<evidence type="ECO:0000256" key="6">
    <source>
        <dbReference type="PROSITE-ProRule" id="PRU00221"/>
    </source>
</evidence>
<protein>
    <submittedName>
        <fullName evidence="11">WD_REPEATS_REGION domain-containing protein</fullName>
    </submittedName>
</protein>
<evidence type="ECO:0000259" key="9">
    <source>
        <dbReference type="Pfam" id="PF04893"/>
    </source>
</evidence>
<comment type="subcellular location">
    <subcellularLocation>
        <location evidence="1">Membrane</location>
        <topology evidence="1">Multi-pass membrane protein</topology>
    </subcellularLocation>
</comment>
<feature type="repeat" description="WD" evidence="6">
    <location>
        <begin position="121"/>
        <end position="151"/>
    </location>
</feature>
<proteinExistence type="inferred from homology"/>
<comment type="similarity">
    <text evidence="2">Belongs to the YIP1 family.</text>
</comment>
<keyword evidence="3 8" id="KW-0812">Transmembrane</keyword>
<feature type="region of interest" description="Disordered" evidence="7">
    <location>
        <begin position="334"/>
        <end position="368"/>
    </location>
</feature>
<dbReference type="AlphaFoldDB" id="A0A1I8H2Q7"/>
<keyword evidence="5 8" id="KW-0472">Membrane</keyword>
<dbReference type="SUPFAM" id="SSF50978">
    <property type="entry name" value="WD40 repeat-like"/>
    <property type="match status" value="1"/>
</dbReference>
<dbReference type="CDD" id="cd00200">
    <property type="entry name" value="WD40"/>
    <property type="match status" value="1"/>
</dbReference>
<dbReference type="PROSITE" id="PS50294">
    <property type="entry name" value="WD_REPEATS_REGION"/>
    <property type="match status" value="3"/>
</dbReference>
<reference evidence="11" key="1">
    <citation type="submission" date="2016-11" db="UniProtKB">
        <authorList>
            <consortium name="WormBaseParasite"/>
        </authorList>
    </citation>
    <scope>IDENTIFICATION</scope>
</reference>
<dbReference type="SMART" id="SM00320">
    <property type="entry name" value="WD40"/>
    <property type="match status" value="5"/>
</dbReference>
<dbReference type="WBParaSite" id="maker-uti_cns_0004151-snap-gene-0.6-mRNA-1">
    <property type="protein sequence ID" value="maker-uti_cns_0004151-snap-gene-0.6-mRNA-1"/>
    <property type="gene ID" value="maker-uti_cns_0004151-snap-gene-0.6"/>
</dbReference>
<dbReference type="PANTHER" id="PTHR19920">
    <property type="entry name" value="WD40 PROTEIN CIAO1"/>
    <property type="match status" value="1"/>
</dbReference>
<evidence type="ECO:0000256" key="5">
    <source>
        <dbReference type="ARBA" id="ARBA00023136"/>
    </source>
</evidence>
<feature type="repeat" description="WD" evidence="6">
    <location>
        <begin position="10"/>
        <end position="42"/>
    </location>
</feature>
<dbReference type="Pfam" id="PF04893">
    <property type="entry name" value="Yip1"/>
    <property type="match status" value="1"/>
</dbReference>
<evidence type="ECO:0000256" key="1">
    <source>
        <dbReference type="ARBA" id="ARBA00004141"/>
    </source>
</evidence>
<evidence type="ECO:0000256" key="8">
    <source>
        <dbReference type="SAM" id="Phobius"/>
    </source>
</evidence>
<dbReference type="Gene3D" id="2.130.10.10">
    <property type="entry name" value="YVTN repeat-like/Quinoprotein amine dehydrogenase"/>
    <property type="match status" value="2"/>
</dbReference>
<evidence type="ECO:0000256" key="4">
    <source>
        <dbReference type="ARBA" id="ARBA00022989"/>
    </source>
</evidence>
<sequence>ASVVSLAQTLDGHSDRVWCVAWSPDGRLLATCGGDKTIRLWQCELSTDQSKQQALDRRLACGSFDATITVYSRQDGEVGSRFESVAKLEGHENEVKDVAWSRRVTIWPLDDDSDFQCLSVTQPHSQDIKCVVWHPQSEILATASYDDTLKLHREDGDDWCSFATLSGHESTVWRAAFSPDGKRLASCSADRTLRVWSAAGAPMDGPTTWRCEATLTGGHELPIFSCSWHPSRDWLLSASQDNSICLWTANTDSGCWDLVERVADAHCEDVNDVKWHPTIDNLFVSVGDDCLRQQNMCSAPYNPSDWSGGFQMDDQQQHQAPVYYGQQDMNFASYDYGAGSQPQPQQQQQQFYGAGHQPYQPQPTAVFDPYANHPAYSGQMFVPSSIGSASGGPPGDKGPSSGGDNFEDEPPLLEELGINFDHITQKTLMVLNPLKQADMEAVKDTDLAGPLVFCLAFGGALLLTGKLHFGYIYGIGVTGCLALYMLLNMMNTTTVQLTSVMSTLGYCLLPMCLLSLMAVVVSLRSLAGIILTSLTVAWCAYSSSKLFVNALSMDHQRLLVAYPCALVYGVFALLTVF</sequence>
<keyword evidence="4 8" id="KW-1133">Transmembrane helix</keyword>
<accession>A0A1I8H2Q7</accession>
<dbReference type="PROSITE" id="PS50082">
    <property type="entry name" value="WD_REPEATS_2"/>
    <property type="match status" value="4"/>
</dbReference>
<dbReference type="Pfam" id="PF00400">
    <property type="entry name" value="WD40"/>
    <property type="match status" value="4"/>
</dbReference>
<feature type="transmembrane region" description="Helical" evidence="8">
    <location>
        <begin position="499"/>
        <end position="520"/>
    </location>
</feature>
<feature type="compositionally biased region" description="Low complexity" evidence="7">
    <location>
        <begin position="341"/>
        <end position="350"/>
    </location>
</feature>
<keyword evidence="6" id="KW-0853">WD repeat</keyword>
<dbReference type="GO" id="GO:0016020">
    <property type="term" value="C:membrane"/>
    <property type="evidence" value="ECO:0007669"/>
    <property type="project" value="UniProtKB-SubCell"/>
</dbReference>
<feature type="repeat" description="WD" evidence="6">
    <location>
        <begin position="165"/>
        <end position="197"/>
    </location>
</feature>
<feature type="transmembrane region" description="Helical" evidence="8">
    <location>
        <begin position="526"/>
        <end position="547"/>
    </location>
</feature>
<dbReference type="Proteomes" id="UP000095280">
    <property type="component" value="Unplaced"/>
</dbReference>